<keyword evidence="3 16" id="KW-0808">Transferase</keyword>
<dbReference type="Gene3D" id="3.40.50.720">
    <property type="entry name" value="NAD(P)-binding Rossmann-like Domain"/>
    <property type="match status" value="1"/>
</dbReference>
<evidence type="ECO:0000256" key="2">
    <source>
        <dbReference type="ARBA" id="ARBA00009919"/>
    </source>
</evidence>
<dbReference type="CDD" id="cd00757">
    <property type="entry name" value="ThiF_MoeB_HesA_family"/>
    <property type="match status" value="1"/>
</dbReference>
<keyword evidence="16" id="KW-0548">Nucleotidyltransferase</keyword>
<evidence type="ECO:0000256" key="1">
    <source>
        <dbReference type="ARBA" id="ARBA00005046"/>
    </source>
</evidence>
<dbReference type="InterPro" id="IPR045886">
    <property type="entry name" value="ThiF/MoeB/HesA"/>
</dbReference>
<evidence type="ECO:0000256" key="5">
    <source>
        <dbReference type="ARBA" id="ARBA00022840"/>
    </source>
</evidence>
<dbReference type="STRING" id="1123010.SAMN02745724_01923"/>
<evidence type="ECO:0000256" key="12">
    <source>
        <dbReference type="ARBA" id="ARBA00075328"/>
    </source>
</evidence>
<evidence type="ECO:0000256" key="13">
    <source>
        <dbReference type="ARBA" id="ARBA00078531"/>
    </source>
</evidence>
<keyword evidence="4" id="KW-0547">Nucleotide-binding</keyword>
<evidence type="ECO:0000313" key="17">
    <source>
        <dbReference type="Proteomes" id="UP000198862"/>
    </source>
</evidence>
<dbReference type="EC" id="2.7.7.80" evidence="9"/>
<evidence type="ECO:0000256" key="3">
    <source>
        <dbReference type="ARBA" id="ARBA00022679"/>
    </source>
</evidence>
<keyword evidence="5" id="KW-0067">ATP-binding</keyword>
<dbReference type="GO" id="GO:0005524">
    <property type="term" value="F:ATP binding"/>
    <property type="evidence" value="ECO:0007669"/>
    <property type="project" value="UniProtKB-KW"/>
</dbReference>
<evidence type="ECO:0000256" key="9">
    <source>
        <dbReference type="ARBA" id="ARBA00066884"/>
    </source>
</evidence>
<dbReference type="InterPro" id="IPR035985">
    <property type="entry name" value="Ubiquitin-activating_enz"/>
</dbReference>
<keyword evidence="17" id="KW-1185">Reference proteome</keyword>
<evidence type="ECO:0000256" key="10">
    <source>
        <dbReference type="ARBA" id="ARBA00073635"/>
    </source>
</evidence>
<evidence type="ECO:0000256" key="7">
    <source>
        <dbReference type="ARBA" id="ARBA00055169"/>
    </source>
</evidence>
<dbReference type="NCBIfam" id="NF004281">
    <property type="entry name" value="PRK05690.1"/>
    <property type="match status" value="1"/>
</dbReference>
<dbReference type="RefSeq" id="WP_281247156.1">
    <property type="nucleotide sequence ID" value="NZ_FOLO01000011.1"/>
</dbReference>
<comment type="pathway">
    <text evidence="1">Cofactor biosynthesis; molybdopterin biosynthesis.</text>
</comment>
<keyword evidence="14" id="KW-1133">Transmembrane helix</keyword>
<evidence type="ECO:0000256" key="11">
    <source>
        <dbReference type="ARBA" id="ARBA00075110"/>
    </source>
</evidence>
<dbReference type="AlphaFoldDB" id="A0A1I1JZA2"/>
<name>A0A1I1JZA2_9GAMM</name>
<accession>A0A1I1JZA2</accession>
<organism evidence="16 17">
    <name type="scientific">Pseudoalteromonas denitrificans DSM 6059</name>
    <dbReference type="NCBI Taxonomy" id="1123010"/>
    <lineage>
        <taxon>Bacteria</taxon>
        <taxon>Pseudomonadati</taxon>
        <taxon>Pseudomonadota</taxon>
        <taxon>Gammaproteobacteria</taxon>
        <taxon>Alteromonadales</taxon>
        <taxon>Pseudoalteromonadaceae</taxon>
        <taxon>Pseudoalteromonas</taxon>
    </lineage>
</organism>
<feature type="domain" description="THIF-type NAD/FAD binding fold" evidence="15">
    <location>
        <begin position="14"/>
        <end position="246"/>
    </location>
</feature>
<dbReference type="GO" id="GO:0008641">
    <property type="term" value="F:ubiquitin-like modifier activating enzyme activity"/>
    <property type="evidence" value="ECO:0007669"/>
    <property type="project" value="InterPro"/>
</dbReference>
<reference evidence="16 17" key="1">
    <citation type="submission" date="2016-10" db="EMBL/GenBank/DDBJ databases">
        <authorList>
            <person name="de Groot N.N."/>
        </authorList>
    </citation>
    <scope>NUCLEOTIDE SEQUENCE [LARGE SCALE GENOMIC DNA]</scope>
    <source>
        <strain evidence="16 17">DSM 6059</strain>
    </source>
</reference>
<dbReference type="InterPro" id="IPR000594">
    <property type="entry name" value="ThiF_NAD_FAD-bd"/>
</dbReference>
<dbReference type="Pfam" id="PF00899">
    <property type="entry name" value="ThiF"/>
    <property type="match status" value="1"/>
</dbReference>
<protein>
    <recommendedName>
        <fullName evidence="10">Molybdopterin-synthase adenylyltransferase</fullName>
        <ecNumber evidence="9">2.7.7.80</ecNumber>
    </recommendedName>
    <alternativeName>
        <fullName evidence="13">MoaD protein adenylase</fullName>
    </alternativeName>
    <alternativeName>
        <fullName evidence="11">Molybdopterin-converting factor subunit 1 adenylase</fullName>
    </alternativeName>
    <alternativeName>
        <fullName evidence="12">Sulfur carrier protein MoaD adenylyltransferase</fullName>
    </alternativeName>
</protein>
<comment type="similarity">
    <text evidence="2">Belongs to the HesA/MoeB/ThiF family.</text>
</comment>
<comment type="catalytic activity">
    <reaction evidence="6">
        <text>[molybdopterin-synthase sulfur-carrier protein]-C-terminal Gly-Gly + ATP + H(+) = [molybdopterin-synthase sulfur-carrier protein]-C-terminal Gly-Gly-AMP + diphosphate</text>
        <dbReference type="Rhea" id="RHEA:43616"/>
        <dbReference type="Rhea" id="RHEA-COMP:12159"/>
        <dbReference type="Rhea" id="RHEA-COMP:12202"/>
        <dbReference type="ChEBI" id="CHEBI:15378"/>
        <dbReference type="ChEBI" id="CHEBI:30616"/>
        <dbReference type="ChEBI" id="CHEBI:33019"/>
        <dbReference type="ChEBI" id="CHEBI:90618"/>
        <dbReference type="ChEBI" id="CHEBI:90778"/>
        <dbReference type="EC" id="2.7.7.80"/>
    </reaction>
</comment>
<dbReference type="GO" id="GO:0005829">
    <property type="term" value="C:cytosol"/>
    <property type="evidence" value="ECO:0007669"/>
    <property type="project" value="TreeGrafter"/>
</dbReference>
<evidence type="ECO:0000256" key="4">
    <source>
        <dbReference type="ARBA" id="ARBA00022741"/>
    </source>
</evidence>
<evidence type="ECO:0000259" key="15">
    <source>
        <dbReference type="Pfam" id="PF00899"/>
    </source>
</evidence>
<dbReference type="Proteomes" id="UP000198862">
    <property type="component" value="Unassembled WGS sequence"/>
</dbReference>
<evidence type="ECO:0000313" key="16">
    <source>
        <dbReference type="EMBL" id="SFC54027.1"/>
    </source>
</evidence>
<dbReference type="PANTHER" id="PTHR10953:SF102">
    <property type="entry name" value="ADENYLYLTRANSFERASE AND SULFURTRANSFERASE MOCS3"/>
    <property type="match status" value="1"/>
</dbReference>
<keyword evidence="14" id="KW-0472">Membrane</keyword>
<dbReference type="GO" id="GO:0008146">
    <property type="term" value="F:sulfotransferase activity"/>
    <property type="evidence" value="ECO:0007669"/>
    <property type="project" value="TreeGrafter"/>
</dbReference>
<dbReference type="GO" id="GO:0004792">
    <property type="term" value="F:thiosulfate-cyanide sulfurtransferase activity"/>
    <property type="evidence" value="ECO:0007669"/>
    <property type="project" value="TreeGrafter"/>
</dbReference>
<evidence type="ECO:0000256" key="8">
    <source>
        <dbReference type="ARBA" id="ARBA00063809"/>
    </source>
</evidence>
<keyword evidence="14" id="KW-0812">Transmembrane</keyword>
<comment type="subunit">
    <text evidence="8">Homodimer. Forms a stable heterotetrameric complex of 2 MoeB and 2 MoaD during adenylation of MoaD.</text>
</comment>
<evidence type="ECO:0000256" key="6">
    <source>
        <dbReference type="ARBA" id="ARBA00052218"/>
    </source>
</evidence>
<dbReference type="EMBL" id="FOLO01000011">
    <property type="protein sequence ID" value="SFC54027.1"/>
    <property type="molecule type" value="Genomic_DNA"/>
</dbReference>
<comment type="function">
    <text evidence="7">Catalyzes the adenylation by ATP of the carboxyl group of the C-terminal glycine of sulfur carrier protein MoaD.</text>
</comment>
<proteinExistence type="inferred from homology"/>
<dbReference type="FunFam" id="3.40.50.720:FF:000033">
    <property type="entry name" value="Adenylyltransferase and sulfurtransferase MOCS3"/>
    <property type="match status" value="1"/>
</dbReference>
<gene>
    <name evidence="16" type="ORF">SAMN02745724_01923</name>
</gene>
<dbReference type="GO" id="GO:0061605">
    <property type="term" value="F:molybdopterin-synthase adenylyltransferase activity"/>
    <property type="evidence" value="ECO:0007669"/>
    <property type="project" value="UniProtKB-EC"/>
</dbReference>
<dbReference type="SUPFAM" id="SSF69572">
    <property type="entry name" value="Activating enzymes of the ubiquitin-like proteins"/>
    <property type="match status" value="1"/>
</dbReference>
<dbReference type="PANTHER" id="PTHR10953">
    <property type="entry name" value="UBIQUITIN-ACTIVATING ENZYME E1"/>
    <property type="match status" value="1"/>
</dbReference>
<feature type="transmembrane region" description="Helical" evidence="14">
    <location>
        <begin position="36"/>
        <end position="54"/>
    </location>
</feature>
<sequence length="250" mass="27597">MSNTSLSEKEQLRYSRQLMLKEVGFDGQKKLKKAKVLIIGVGGLGCPAALYLAASGIGELTLVDADKVELTNLQRQILYKINYLGQAKTLAAKKSLASLNNEIKINTVNEKLTEINASALITNADIVLDCSDNFTTRYLVNRYCVRYQKILISAAAIATKGQLMVFDNRQEGEGCYQCIFEPSTHQESLNCETSGVYGPLLGVMGSMQAIQTLNYILGHMHLNQFISFDALTFEQQKISFSANPDCCICQ</sequence>
<evidence type="ECO:0000256" key="14">
    <source>
        <dbReference type="SAM" id="Phobius"/>
    </source>
</evidence>